<dbReference type="AlphaFoldDB" id="W2HE91"/>
<gene>
    <name evidence="1" type="ORF">L915_03265</name>
</gene>
<dbReference type="EMBL" id="KI684889">
    <property type="protein sequence ID" value="ETK93587.1"/>
    <property type="molecule type" value="Genomic_DNA"/>
</dbReference>
<evidence type="ECO:0000313" key="1">
    <source>
        <dbReference type="EMBL" id="ETK93587.1"/>
    </source>
</evidence>
<dbReference type="VEuPathDB" id="FungiDB:PPTG_22253"/>
<organism evidence="1">
    <name type="scientific">Phytophthora nicotianae</name>
    <name type="common">Potato buckeye rot agent</name>
    <name type="synonym">Phytophthora parasitica</name>
    <dbReference type="NCBI Taxonomy" id="4792"/>
    <lineage>
        <taxon>Eukaryota</taxon>
        <taxon>Sar</taxon>
        <taxon>Stramenopiles</taxon>
        <taxon>Oomycota</taxon>
        <taxon>Peronosporomycetes</taxon>
        <taxon>Peronosporales</taxon>
        <taxon>Peronosporaceae</taxon>
        <taxon>Phytophthora</taxon>
    </lineage>
</organism>
<dbReference type="Proteomes" id="UP000053236">
    <property type="component" value="Unassembled WGS sequence"/>
</dbReference>
<name>W2HE91_PHYNI</name>
<accession>W2HE91</accession>
<protein>
    <submittedName>
        <fullName evidence="1">Uncharacterized protein</fullName>
    </submittedName>
</protein>
<reference evidence="1" key="1">
    <citation type="submission" date="2013-11" db="EMBL/GenBank/DDBJ databases">
        <title>The Genome Sequence of Phytophthora parasitica CJ02B3.</title>
        <authorList>
            <consortium name="The Broad Institute Genomics Platform"/>
            <person name="Russ C."/>
            <person name="Tyler B."/>
            <person name="Panabieres F."/>
            <person name="Shan W."/>
            <person name="Tripathy S."/>
            <person name="Grunwald N."/>
            <person name="Machado M."/>
            <person name="Johnson C.S."/>
            <person name="Arredondo F."/>
            <person name="Hong C."/>
            <person name="Coffey M."/>
            <person name="Young S.K."/>
            <person name="Zeng Q."/>
            <person name="Gargeya S."/>
            <person name="Fitzgerald M."/>
            <person name="Abouelleil A."/>
            <person name="Alvarado L."/>
            <person name="Chapman S.B."/>
            <person name="Gainer-Dewar J."/>
            <person name="Goldberg J."/>
            <person name="Griggs A."/>
            <person name="Gujja S."/>
            <person name="Hansen M."/>
            <person name="Howarth C."/>
            <person name="Imamovic A."/>
            <person name="Ireland A."/>
            <person name="Larimer J."/>
            <person name="McCowan C."/>
            <person name="Murphy C."/>
            <person name="Pearson M."/>
            <person name="Poon T.W."/>
            <person name="Priest M."/>
            <person name="Roberts A."/>
            <person name="Saif S."/>
            <person name="Shea T."/>
            <person name="Sykes S."/>
            <person name="Wortman J."/>
            <person name="Nusbaum C."/>
            <person name="Birren B."/>
        </authorList>
    </citation>
    <scope>NUCLEOTIDE SEQUENCE [LARGE SCALE GENOMIC DNA]</scope>
    <source>
        <strain evidence="1">CJ02B3</strain>
    </source>
</reference>
<sequence length="132" mass="15127">MTQFVRLLYKNIRQLQQSIRHTPSPGLVWEGWKRQIKSLLQLAQVKAGAQETDILRAYRSHVTRRGQVYEANPSHETAEPLTEAITAVESLEQVLADRRQENYVDYHAYQMEASTSAFFSSTFSGVKVDRGN</sequence>
<proteinExistence type="predicted"/>